<dbReference type="SUPFAM" id="SSF54373">
    <property type="entry name" value="FAD-linked reductases, C-terminal domain"/>
    <property type="match status" value="1"/>
</dbReference>
<dbReference type="EMBL" id="FRAF01000001">
    <property type="protein sequence ID" value="SHJ54703.1"/>
    <property type="molecule type" value="Genomic_DNA"/>
</dbReference>
<dbReference type="GO" id="GO:0004729">
    <property type="term" value="F:oxygen-dependent protoporphyrinogen oxidase activity"/>
    <property type="evidence" value="ECO:0007669"/>
    <property type="project" value="UniProtKB-UniRule"/>
</dbReference>
<dbReference type="SUPFAM" id="SSF51905">
    <property type="entry name" value="FAD/NAD(P)-binding domain"/>
    <property type="match status" value="1"/>
</dbReference>
<dbReference type="Gene3D" id="1.10.3110.10">
    <property type="entry name" value="protoporphyrinogen ix oxidase, domain 3"/>
    <property type="match status" value="1"/>
</dbReference>
<feature type="domain" description="Amine oxidase" evidence="12">
    <location>
        <begin position="12"/>
        <end position="463"/>
    </location>
</feature>
<dbReference type="STRING" id="1830138.SAMN05443507_101164"/>
<keyword evidence="10 11" id="KW-0350">Heme biosynthesis</keyword>
<evidence type="ECO:0000256" key="2">
    <source>
        <dbReference type="ARBA" id="ARBA00001974"/>
    </source>
</evidence>
<comment type="pathway">
    <text evidence="3 11">Porphyrin-containing compound metabolism; protoheme biosynthesis.</text>
</comment>
<dbReference type="Proteomes" id="UP000184016">
    <property type="component" value="Unassembled WGS sequence"/>
</dbReference>
<evidence type="ECO:0000256" key="5">
    <source>
        <dbReference type="ARBA" id="ARBA00012402"/>
    </source>
</evidence>
<comment type="subcellular location">
    <subcellularLocation>
        <location evidence="11">Cytoplasm</location>
    </subcellularLocation>
</comment>
<dbReference type="NCBIfam" id="TIGR00562">
    <property type="entry name" value="proto_IX_ox"/>
    <property type="match status" value="1"/>
</dbReference>
<evidence type="ECO:0000256" key="3">
    <source>
        <dbReference type="ARBA" id="ARBA00004744"/>
    </source>
</evidence>
<dbReference type="GO" id="GO:0006783">
    <property type="term" value="P:heme biosynthetic process"/>
    <property type="evidence" value="ECO:0007669"/>
    <property type="project" value="UniProtKB-UniRule"/>
</dbReference>
<dbReference type="InterPro" id="IPR050464">
    <property type="entry name" value="Zeta_carotene_desat/Oxidored"/>
</dbReference>
<evidence type="ECO:0000313" key="13">
    <source>
        <dbReference type="EMBL" id="SHJ54703.1"/>
    </source>
</evidence>
<dbReference type="InterPro" id="IPR036188">
    <property type="entry name" value="FAD/NAD-bd_sf"/>
</dbReference>
<protein>
    <recommendedName>
        <fullName evidence="6 11">Coproporphyrinogen III oxidase</fullName>
        <ecNumber evidence="5 11">1.3.3.15</ecNumber>
    </recommendedName>
</protein>
<dbReference type="Pfam" id="PF01593">
    <property type="entry name" value="Amino_oxidase"/>
    <property type="match status" value="1"/>
</dbReference>
<dbReference type="InterPro" id="IPR004572">
    <property type="entry name" value="Protoporphyrinogen_oxidase"/>
</dbReference>
<comment type="cofactor">
    <cofactor evidence="2 11">
        <name>FAD</name>
        <dbReference type="ChEBI" id="CHEBI:57692"/>
    </cofactor>
</comment>
<dbReference type="Gene3D" id="3.90.660.20">
    <property type="entry name" value="Protoporphyrinogen oxidase, mitochondrial, domain 2"/>
    <property type="match status" value="1"/>
</dbReference>
<comment type="similarity">
    <text evidence="4 11">Belongs to the protoporphyrinogen/coproporphyrinogen oxidase family. Coproporphyrinogen III oxidase subfamily.</text>
</comment>
<gene>
    <name evidence="13" type="ORF">SAMN05443507_101164</name>
</gene>
<dbReference type="PANTHER" id="PTHR42923:SF3">
    <property type="entry name" value="PROTOPORPHYRINOGEN OXIDASE"/>
    <property type="match status" value="1"/>
</dbReference>
<dbReference type="GO" id="GO:0005737">
    <property type="term" value="C:cytoplasm"/>
    <property type="evidence" value="ECO:0007669"/>
    <property type="project" value="UniProtKB-SubCell"/>
</dbReference>
<dbReference type="InterPro" id="IPR002937">
    <property type="entry name" value="Amino_oxidase"/>
</dbReference>
<evidence type="ECO:0000256" key="8">
    <source>
        <dbReference type="ARBA" id="ARBA00022827"/>
    </source>
</evidence>
<name>A0A1M6K758_9BACL</name>
<dbReference type="UniPathway" id="UPA00252"/>
<keyword evidence="14" id="KW-1185">Reference proteome</keyword>
<evidence type="ECO:0000256" key="6">
    <source>
        <dbReference type="ARBA" id="ARBA00019046"/>
    </source>
</evidence>
<comment type="catalytic activity">
    <reaction evidence="1">
        <text>coproporphyrinogen III + 3 O2 = coproporphyrin III + 3 H2O2</text>
        <dbReference type="Rhea" id="RHEA:43436"/>
        <dbReference type="ChEBI" id="CHEBI:15379"/>
        <dbReference type="ChEBI" id="CHEBI:16240"/>
        <dbReference type="ChEBI" id="CHEBI:57309"/>
        <dbReference type="ChEBI" id="CHEBI:131725"/>
        <dbReference type="EC" id="1.3.3.15"/>
    </reaction>
    <physiologicalReaction direction="left-to-right" evidence="1">
        <dbReference type="Rhea" id="RHEA:43437"/>
    </physiologicalReaction>
</comment>
<organism evidence="13 14">
    <name type="scientific">Alicyclobacillus tolerans</name>
    <dbReference type="NCBI Taxonomy" id="90970"/>
    <lineage>
        <taxon>Bacteria</taxon>
        <taxon>Bacillati</taxon>
        <taxon>Bacillota</taxon>
        <taxon>Bacilli</taxon>
        <taxon>Bacillales</taxon>
        <taxon>Alicyclobacillaceae</taxon>
        <taxon>Alicyclobacillus</taxon>
    </lineage>
</organism>
<proteinExistence type="inferred from homology"/>
<dbReference type="AlphaFoldDB" id="A0A1M6K758"/>
<evidence type="ECO:0000313" key="14">
    <source>
        <dbReference type="Proteomes" id="UP000184016"/>
    </source>
</evidence>
<evidence type="ECO:0000256" key="9">
    <source>
        <dbReference type="ARBA" id="ARBA00023002"/>
    </source>
</evidence>
<sequence length="474" mass="52720">MRRKIAIVGGGITGLTAAYQLLKLADAAKEEIDCHIFEASSRLGGKILTYREQNLVLEAGPDSMLARKPAGVQLIRDLGLESEIIEQNPNARQTYIVKNGQLVHMPGGTQMGIPIHFTPFLETPLLSAAGKTRVFSDLVLPKREDPSDESLGHFLRRRFGDELTDSLCEPLLAGIYAGRVDDLSLQATFPQFADLEKKYRSVILGLRKTAHPTTASTSGRSAFITLRGGLQSLIDRLSEVLSDSAQFHLRTPILEIQRLETGGYELSTAYEHFSFDCVLWTTDTQNLLKAANKLLPVGSNQWLNVPAVSTATILLGYTPDQLNHSLDGSGFVVPRLENRAITAATWTSSKWPHTTQGRFSLIRCYVGRSGQQEILELDDKQILQKVRRDLEDLMGIQASPYFTHITRWQEAMPQYLVGHRERIRTFKQHMATHTPGFLVAGASYDGGVGIPDCVLQGQKTATDAWMYMHTEIFR</sequence>
<dbReference type="OrthoDB" id="9805195at2"/>
<reference evidence="14" key="1">
    <citation type="submission" date="2016-11" db="EMBL/GenBank/DDBJ databases">
        <authorList>
            <person name="Varghese N."/>
            <person name="Submissions S."/>
        </authorList>
    </citation>
    <scope>NUCLEOTIDE SEQUENCE [LARGE SCALE GENOMIC DNA]</scope>
    <source>
        <strain evidence="14">USBA-503</strain>
    </source>
</reference>
<comment type="function">
    <text evidence="11">Involved in coproporphyrin-dependent heme b biosynthesis. Catalyzes the oxidation of coproporphyrinogen III to coproporphyrin III.</text>
</comment>
<dbReference type="RefSeq" id="WP_072872661.1">
    <property type="nucleotide sequence ID" value="NZ_FRAF01000001.1"/>
</dbReference>
<dbReference type="PANTHER" id="PTHR42923">
    <property type="entry name" value="PROTOPORPHYRINOGEN OXIDASE"/>
    <property type="match status" value="1"/>
</dbReference>
<keyword evidence="11" id="KW-0963">Cytoplasm</keyword>
<keyword evidence="7 11" id="KW-0285">Flavoprotein</keyword>
<dbReference type="EC" id="1.3.3.15" evidence="5 11"/>
<evidence type="ECO:0000259" key="12">
    <source>
        <dbReference type="Pfam" id="PF01593"/>
    </source>
</evidence>
<evidence type="ECO:0000256" key="11">
    <source>
        <dbReference type="RuleBase" id="RU364052"/>
    </source>
</evidence>
<keyword evidence="8 11" id="KW-0274">FAD</keyword>
<keyword evidence="9 11" id="KW-0560">Oxidoreductase</keyword>
<evidence type="ECO:0000256" key="10">
    <source>
        <dbReference type="ARBA" id="ARBA00023133"/>
    </source>
</evidence>
<evidence type="ECO:0000256" key="4">
    <source>
        <dbReference type="ARBA" id="ARBA00008310"/>
    </source>
</evidence>
<accession>A0A1M6K758</accession>
<evidence type="ECO:0000256" key="7">
    <source>
        <dbReference type="ARBA" id="ARBA00022630"/>
    </source>
</evidence>
<evidence type="ECO:0000256" key="1">
    <source>
        <dbReference type="ARBA" id="ARBA00001755"/>
    </source>
</evidence>
<dbReference type="Gene3D" id="3.50.50.60">
    <property type="entry name" value="FAD/NAD(P)-binding domain"/>
    <property type="match status" value="1"/>
</dbReference>